<protein>
    <submittedName>
        <fullName evidence="1">Uncharacterized protein</fullName>
    </submittedName>
</protein>
<accession>A0A0A9BQE4</accession>
<reference evidence="1" key="1">
    <citation type="submission" date="2014-09" db="EMBL/GenBank/DDBJ databases">
        <authorList>
            <person name="Magalhaes I.L.F."/>
            <person name="Oliveira U."/>
            <person name="Santos F.R."/>
            <person name="Vidigal T.H.D.A."/>
            <person name="Brescovit A.D."/>
            <person name="Santos A.J."/>
        </authorList>
    </citation>
    <scope>NUCLEOTIDE SEQUENCE</scope>
    <source>
        <tissue evidence="1">Shoot tissue taken approximately 20 cm above the soil surface</tissue>
    </source>
</reference>
<sequence length="22" mass="2637">MLIRPFTNAIINFTMHYITLNI</sequence>
<evidence type="ECO:0000313" key="1">
    <source>
        <dbReference type="EMBL" id="JAD61497.1"/>
    </source>
</evidence>
<dbReference type="EMBL" id="GBRH01236398">
    <property type="protein sequence ID" value="JAD61497.1"/>
    <property type="molecule type" value="Transcribed_RNA"/>
</dbReference>
<dbReference type="AlphaFoldDB" id="A0A0A9BQE4"/>
<proteinExistence type="predicted"/>
<reference evidence="1" key="2">
    <citation type="journal article" date="2015" name="Data Brief">
        <title>Shoot transcriptome of the giant reed, Arundo donax.</title>
        <authorList>
            <person name="Barrero R.A."/>
            <person name="Guerrero F.D."/>
            <person name="Moolhuijzen P."/>
            <person name="Goolsby J.A."/>
            <person name="Tidwell J."/>
            <person name="Bellgard S.E."/>
            <person name="Bellgard M.I."/>
        </authorList>
    </citation>
    <scope>NUCLEOTIDE SEQUENCE</scope>
    <source>
        <tissue evidence="1">Shoot tissue taken approximately 20 cm above the soil surface</tissue>
    </source>
</reference>
<name>A0A0A9BQE4_ARUDO</name>
<organism evidence="1">
    <name type="scientific">Arundo donax</name>
    <name type="common">Giant reed</name>
    <name type="synonym">Donax arundinaceus</name>
    <dbReference type="NCBI Taxonomy" id="35708"/>
    <lineage>
        <taxon>Eukaryota</taxon>
        <taxon>Viridiplantae</taxon>
        <taxon>Streptophyta</taxon>
        <taxon>Embryophyta</taxon>
        <taxon>Tracheophyta</taxon>
        <taxon>Spermatophyta</taxon>
        <taxon>Magnoliopsida</taxon>
        <taxon>Liliopsida</taxon>
        <taxon>Poales</taxon>
        <taxon>Poaceae</taxon>
        <taxon>PACMAD clade</taxon>
        <taxon>Arundinoideae</taxon>
        <taxon>Arundineae</taxon>
        <taxon>Arundo</taxon>
    </lineage>
</organism>